<organism evidence="2 3">
    <name type="scientific">Candidatus Scalindua arabica</name>
    <dbReference type="NCBI Taxonomy" id="1127984"/>
    <lineage>
        <taxon>Bacteria</taxon>
        <taxon>Pseudomonadati</taxon>
        <taxon>Planctomycetota</taxon>
        <taxon>Candidatus Brocadiia</taxon>
        <taxon>Candidatus Brocadiales</taxon>
        <taxon>Candidatus Scalinduaceae</taxon>
        <taxon>Candidatus Scalindua</taxon>
    </lineage>
</organism>
<feature type="domain" description="LptD C-terminal" evidence="1">
    <location>
        <begin position="497"/>
        <end position="868"/>
    </location>
</feature>
<dbReference type="GO" id="GO:1990351">
    <property type="term" value="C:transporter complex"/>
    <property type="evidence" value="ECO:0007669"/>
    <property type="project" value="TreeGrafter"/>
</dbReference>
<dbReference type="InterPro" id="IPR050218">
    <property type="entry name" value="LptD"/>
</dbReference>
<protein>
    <submittedName>
        <fullName evidence="2">LPS-assembly protein LptD</fullName>
    </submittedName>
</protein>
<accession>A0A941W484</accession>
<gene>
    <name evidence="2" type="ORF">MAG551_01958</name>
</gene>
<proteinExistence type="predicted"/>
<name>A0A941W484_9BACT</name>
<dbReference type="AlphaFoldDB" id="A0A941W484"/>
<sequence length="982" mass="111754">MRLFVTTAFLIALIILCDKNIAQGALIKKDVSQHPIHITGGASTWMKDGMRIFSVGGAKIEQGDIQITADNAIFWFSEVKSTQFTEGSLDILCEGNVTLMQEDSFDKYEEVYLKLTTTSGVVFKPKVQSSEEEKISDIYTRGEEIRAKGMEEFASKHKLKDLYQDQTKQLASVDAEASGELIDITADDIDSWEEGDTRVIVAIGNVKIKKSGETLDADNAILYMDLEKDEKGESKQSYKEFYAEGNVTLTQGEDLIIADKVFDNVQERKALFINSTVTRVLKPPILKQTAPSFVVGEEMKQRDKGRYEVKNGNFSFCSYGHPHYRFKFKKFRITKAPKSLIGSTKNNVFYLGKVPIMYVPFSNFSMRKKKKRLAEWDTGTTDRYGKFIFTEWDVNGFAPEKIDPWGEIKLFLDYRELKGPGGGVEYEYEIGNSFGLLDAYFQQDDDETGIKGTEVDTTTRGHFLWRQRLMLSQALSKMFDDEFDTDDGETGADDDESGIFTKNGWIADMEISYVSDRTYLREFFQSQLKSEKGRDTSLYLRKVSDNRGLTFLAEHQLRTYDPLIDSRRLSRKGQSLPELQYNIIGEPLWDDILNLTSETELAYQNRMYDRISPKKAEQRFLSRGDLLTAERVFDRAPARFAPEETIRFDTNNRLNAPFRLLGQYFNPYIGIRFTGYSESVKVDPVTGRNEGEGAPRGRVAIPIGFKTTRSFARTYSIYNKLLNINRLRHTIIPELAFDSIPIVTQDPEDLNQFDGTDALDTYSSISFGLRSRLQTKRGKTGEEKTSVDIASFNTIAYFFPGNAGLNRKRDSYIEMDFSLRFSERLSFNSSGNEFNLDENRFDIINWGITHNHPKWGNISIQQRFAHDILNPVTFSYSRPIGNDKWSWGISQQYALGTGENPAETLFAGFSASRLFHDWIANVSISSLDFRDDNIFTITVVPRGILAIKAIQDIIQPYSTFSSADPFGGFSAVGERLGERLDD</sequence>
<dbReference type="PANTHER" id="PTHR30189">
    <property type="entry name" value="LPS-ASSEMBLY PROTEIN"/>
    <property type="match status" value="1"/>
</dbReference>
<dbReference type="GO" id="GO:0009279">
    <property type="term" value="C:cell outer membrane"/>
    <property type="evidence" value="ECO:0007669"/>
    <property type="project" value="TreeGrafter"/>
</dbReference>
<dbReference type="PANTHER" id="PTHR30189:SF1">
    <property type="entry name" value="LPS-ASSEMBLY PROTEIN LPTD"/>
    <property type="match status" value="1"/>
</dbReference>
<comment type="caution">
    <text evidence="2">The sequence shown here is derived from an EMBL/GenBank/DDBJ whole genome shotgun (WGS) entry which is preliminary data.</text>
</comment>
<evidence type="ECO:0000259" key="1">
    <source>
        <dbReference type="Pfam" id="PF04453"/>
    </source>
</evidence>
<dbReference type="EMBL" id="JAANXD010000076">
    <property type="protein sequence ID" value="MBS1258894.1"/>
    <property type="molecule type" value="Genomic_DNA"/>
</dbReference>
<dbReference type="GO" id="GO:0061024">
    <property type="term" value="P:membrane organization"/>
    <property type="evidence" value="ECO:0007669"/>
    <property type="project" value="InterPro"/>
</dbReference>
<dbReference type="InterPro" id="IPR007543">
    <property type="entry name" value="LptD_C"/>
</dbReference>
<evidence type="ECO:0000313" key="2">
    <source>
        <dbReference type="EMBL" id="MBS1258894.1"/>
    </source>
</evidence>
<reference evidence="2" key="1">
    <citation type="journal article" date="2021" name="ISME J.">
        <title>Fine-scale metabolic discontinuity in a stratified prokaryote microbiome of a Red Sea deep halocline.</title>
        <authorList>
            <person name="Michoud G."/>
            <person name="Ngugi D.K."/>
            <person name="Barozzi A."/>
            <person name="Merlino G."/>
            <person name="Calleja M.L."/>
            <person name="Delgado-Huertas A."/>
            <person name="Moran X.A.G."/>
            <person name="Daffonchio D."/>
        </authorList>
    </citation>
    <scope>NUCLEOTIDE SEQUENCE</scope>
    <source>
        <strain evidence="2">SuakinDeep_MAG55_1</strain>
    </source>
</reference>
<dbReference type="Proteomes" id="UP000722750">
    <property type="component" value="Unassembled WGS sequence"/>
</dbReference>
<dbReference type="Pfam" id="PF04453">
    <property type="entry name" value="LptD"/>
    <property type="match status" value="1"/>
</dbReference>
<evidence type="ECO:0000313" key="3">
    <source>
        <dbReference type="Proteomes" id="UP000722750"/>
    </source>
</evidence>